<feature type="chain" id="PRO_5015694256" description="Peptidase M60 domain-containing protein" evidence="1">
    <location>
        <begin position="23"/>
        <end position="919"/>
    </location>
</feature>
<proteinExistence type="predicted"/>
<dbReference type="Pfam" id="PF18642">
    <property type="entry name" value="IMPa_helical"/>
    <property type="match status" value="1"/>
</dbReference>
<accession>A0A2T5MJX6</accession>
<dbReference type="OrthoDB" id="9122461at2"/>
<evidence type="ECO:0000313" key="3">
    <source>
        <dbReference type="EMBL" id="PTU32849.1"/>
    </source>
</evidence>
<dbReference type="NCBIfam" id="NF038322">
    <property type="entry name" value="ImpA_fam_HExGH"/>
    <property type="match status" value="1"/>
</dbReference>
<organism evidence="3 4">
    <name type="scientific">Stenotrophobium rhamnosiphilum</name>
    <dbReference type="NCBI Taxonomy" id="2029166"/>
    <lineage>
        <taxon>Bacteria</taxon>
        <taxon>Pseudomonadati</taxon>
        <taxon>Pseudomonadota</taxon>
        <taxon>Gammaproteobacteria</taxon>
        <taxon>Nevskiales</taxon>
        <taxon>Nevskiaceae</taxon>
        <taxon>Stenotrophobium</taxon>
    </lineage>
</organism>
<feature type="domain" description="Peptidase M60" evidence="2">
    <location>
        <begin position="449"/>
        <end position="769"/>
    </location>
</feature>
<evidence type="ECO:0000259" key="2">
    <source>
        <dbReference type="PROSITE" id="PS51723"/>
    </source>
</evidence>
<dbReference type="Proteomes" id="UP000244248">
    <property type="component" value="Unassembled WGS sequence"/>
</dbReference>
<dbReference type="InterPro" id="IPR041549">
    <property type="entry name" value="IMPa_helical"/>
</dbReference>
<comment type="caution">
    <text evidence="3">The sequence shown here is derived from an EMBL/GenBank/DDBJ whole genome shotgun (WGS) entry which is preliminary data.</text>
</comment>
<dbReference type="PROSITE" id="PS51723">
    <property type="entry name" value="PEPTIDASE_M60"/>
    <property type="match status" value="1"/>
</dbReference>
<dbReference type="InterPro" id="IPR040711">
    <property type="entry name" value="IMPa_N_2"/>
</dbReference>
<gene>
    <name evidence="3" type="ORF">CJD38_01680</name>
</gene>
<dbReference type="InterPro" id="IPR031161">
    <property type="entry name" value="Peptidase_M60_dom"/>
</dbReference>
<dbReference type="InterPro" id="IPR042279">
    <property type="entry name" value="Pep_M60_3"/>
</dbReference>
<reference evidence="3 4" key="1">
    <citation type="submission" date="2018-04" db="EMBL/GenBank/DDBJ databases">
        <title>Novel species isolated from glacier.</title>
        <authorList>
            <person name="Liu Q."/>
            <person name="Xin Y.-H."/>
        </authorList>
    </citation>
    <scope>NUCLEOTIDE SEQUENCE [LARGE SCALE GENOMIC DNA]</scope>
    <source>
        <strain evidence="3 4">GT1R17</strain>
    </source>
</reference>
<keyword evidence="1" id="KW-0732">Signal</keyword>
<dbReference type="EMBL" id="QANS01000001">
    <property type="protein sequence ID" value="PTU32849.1"/>
    <property type="molecule type" value="Genomic_DNA"/>
</dbReference>
<dbReference type="Gene3D" id="1.10.390.30">
    <property type="entry name" value="Peptidase M60, enhancin-like domain 3"/>
    <property type="match status" value="1"/>
</dbReference>
<protein>
    <recommendedName>
        <fullName evidence="2">Peptidase M60 domain-containing protein</fullName>
    </recommendedName>
</protein>
<feature type="signal peptide" evidence="1">
    <location>
        <begin position="1"/>
        <end position="22"/>
    </location>
</feature>
<dbReference type="AlphaFoldDB" id="A0A2T5MJX6"/>
<sequence length="919" mass="98675">MSTRKKLAITVAAVLLSACTGADSVVSNKRVDAALASGDPSGLQAEDRATLLQRATSKASAMRSRAQQVLSDIYNANGQVPNLSVSVGVNDNSAPGYFSNPIYSSGVTQAIPYIVSDDGTGIAAITELSGDTKTGRGMAYANDMLSWMSGTTREQQHLPLFTRAFTWLMTGQAGGTLPSTIKFSQSGYNSSTVRNFLTRLGKTATEIPGDGSATTCNIASSTNTCWQNADLLVFGESVPDSAGLRDLVQTYLKAGKAVMYMHSEWADPAGATHVLNGMGMKFGGYGGNYWASAPTYSVSAGRTAADSLARADTLAKLSTTLQLLAQDSYSKDFTTDTTAIDGVNLMLNEISAYETSGKNIFATSNTDLQRLLVLWADQWRPQFTYGQISRTNDAANFLRAYASDSWLAFNRSATTTNPHGQGDYMPVAAQQLATTSSYETIQLRLPQSGGITAIGRGAIPAKGAVIEIVNAPAGVSLGIQSSYVRATGNPIWDNNYPRPRRPNSWNLPLQSNVGNNFVSPFGGPLFLSYNGATAGQTVTLKIKGVIKYAHFDFSNGTPPQADLDAAMASLQRKDYGWSTAKFRSGEVQQTIDSASNSIGSFTPKQYVVDRFQRIVMDTNHIVSGYNDMPLSPMATSLCSSLSWDCTGGLHNPPGIQHFVSWIAACGDGCSGNPSDNNGWGLTPSWGWAHELGHNNVQRWMSILACVGECDNNTHSITAMLRGYALNGDDYNGSENTYHSKLYKNIQDSRATGKTGEALRADMQARLWTGDIGYADAQGPMLAVHMQLAFLYTKVRYGSARPTVDPTLEFMALLSKGARLIGSQWTTATAANYGMGRYPNNNISNEDLLYVLGSKIIGQDLRNIFSMYGIPLSANATNSISDLGLPLASQQFYALAYGKSNQLQTGQWLTLQSSTPAYPF</sequence>
<keyword evidence="4" id="KW-1185">Reference proteome</keyword>
<dbReference type="RefSeq" id="WP_107938557.1">
    <property type="nucleotide sequence ID" value="NZ_QANS01000001.1"/>
</dbReference>
<evidence type="ECO:0000256" key="1">
    <source>
        <dbReference type="SAM" id="SignalP"/>
    </source>
</evidence>
<dbReference type="Pfam" id="PF18650">
    <property type="entry name" value="IMPa_N_2"/>
    <property type="match status" value="1"/>
</dbReference>
<evidence type="ECO:0000313" key="4">
    <source>
        <dbReference type="Proteomes" id="UP000244248"/>
    </source>
</evidence>
<dbReference type="PROSITE" id="PS51257">
    <property type="entry name" value="PROKAR_LIPOPROTEIN"/>
    <property type="match status" value="1"/>
</dbReference>
<name>A0A2T5MJX6_9GAMM</name>